<reference evidence="2 4" key="1">
    <citation type="submission" date="2015-09" db="EMBL/GenBank/DDBJ databases">
        <title>Identification and resolution of microdiversity through metagenomic sequencing of parallel consortia.</title>
        <authorList>
            <person name="Nelson W.C."/>
            <person name="Romine M.F."/>
            <person name="Lindemann S.R."/>
        </authorList>
    </citation>
    <scope>NUCLEOTIDE SEQUENCE [LARGE SCALE GENOMIC DNA]</scope>
    <source>
        <strain evidence="2">HL-109</strain>
    </source>
</reference>
<evidence type="ECO:0000313" key="2">
    <source>
        <dbReference type="EMBL" id="KPQ12582.1"/>
    </source>
</evidence>
<accession>A0A0P7Y5P7</accession>
<dbReference type="SUPFAM" id="SSF51735">
    <property type="entry name" value="NAD(P)-binding Rossmann-fold domains"/>
    <property type="match status" value="1"/>
</dbReference>
<dbReference type="PRINTS" id="PR00080">
    <property type="entry name" value="SDRFAMILY"/>
</dbReference>
<proteinExistence type="inferred from homology"/>
<dbReference type="EMBL" id="FMBM01000003">
    <property type="protein sequence ID" value="SCC82743.1"/>
    <property type="molecule type" value="Genomic_DNA"/>
</dbReference>
<dbReference type="AlphaFoldDB" id="A0A0P7Y5P7"/>
<protein>
    <submittedName>
        <fullName evidence="2 3">Dehydrogenase</fullName>
    </submittedName>
</protein>
<sequence>MSKDDITVVTGGASGIGAACCQLLAAHGGKVVVLDRDGEAAKDLAEEIGGYGCVGDVAVQASLEEAVSRIETEFGAVTGLVNSAGILQRPVSPEELFMESYDDVVAVNQRGTYLASAIFARAMIGRGGGAIVNIASVAGMRSMPLHSYSPTKAAVIAMTACLAAEWGPSGIRVNAVSPGFTLTPALQAEVDAGRRDLSLAEAQAALGRLVRPDEIAQAVAFLLSREASAITGANLPVDCGWLAGTSWTTHGGVRRA</sequence>
<gene>
    <name evidence="3" type="ORF">GA0071312_3753</name>
    <name evidence="2" type="ORF">HLUCCO17_00375</name>
</gene>
<dbReference type="PANTHER" id="PTHR42760">
    <property type="entry name" value="SHORT-CHAIN DEHYDROGENASES/REDUCTASES FAMILY MEMBER"/>
    <property type="match status" value="1"/>
</dbReference>
<dbReference type="GO" id="GO:0016616">
    <property type="term" value="F:oxidoreductase activity, acting on the CH-OH group of donors, NAD or NADP as acceptor"/>
    <property type="evidence" value="ECO:0007669"/>
    <property type="project" value="TreeGrafter"/>
</dbReference>
<dbReference type="STRING" id="1653334.GA0071312_3753"/>
<dbReference type="PATRIC" id="fig|1653334.4.peg.1833"/>
<evidence type="ECO:0000256" key="1">
    <source>
        <dbReference type="ARBA" id="ARBA00006484"/>
    </source>
</evidence>
<dbReference type="Gene3D" id="3.40.50.720">
    <property type="entry name" value="NAD(P)-binding Rossmann-like Domain"/>
    <property type="match status" value="1"/>
</dbReference>
<evidence type="ECO:0000313" key="4">
    <source>
        <dbReference type="Proteomes" id="UP000050497"/>
    </source>
</evidence>
<evidence type="ECO:0000313" key="3">
    <source>
        <dbReference type="EMBL" id="SCC82743.1"/>
    </source>
</evidence>
<name>A0A0P7Y5P7_9HYPH</name>
<keyword evidence="5" id="KW-1185">Reference proteome</keyword>
<dbReference type="FunFam" id="3.40.50.720:FF:000084">
    <property type="entry name" value="Short-chain dehydrogenase reductase"/>
    <property type="match status" value="1"/>
</dbReference>
<reference evidence="3 5" key="2">
    <citation type="submission" date="2016-08" db="EMBL/GenBank/DDBJ databases">
        <authorList>
            <person name="Varghese N."/>
            <person name="Submissions Spin"/>
        </authorList>
    </citation>
    <scope>NUCLEOTIDE SEQUENCE [LARGE SCALE GENOMIC DNA]</scope>
    <source>
        <strain evidence="3 5">HL-109</strain>
    </source>
</reference>
<dbReference type="Proteomes" id="UP000182800">
    <property type="component" value="Unassembled WGS sequence"/>
</dbReference>
<organism evidence="2 4">
    <name type="scientific">Saliniramus fredricksonii</name>
    <dbReference type="NCBI Taxonomy" id="1653334"/>
    <lineage>
        <taxon>Bacteria</taxon>
        <taxon>Pseudomonadati</taxon>
        <taxon>Pseudomonadota</taxon>
        <taxon>Alphaproteobacteria</taxon>
        <taxon>Hyphomicrobiales</taxon>
        <taxon>Salinarimonadaceae</taxon>
        <taxon>Saliniramus</taxon>
    </lineage>
</organism>
<dbReference type="EMBL" id="LJSX01000001">
    <property type="protein sequence ID" value="KPQ12582.1"/>
    <property type="molecule type" value="Genomic_DNA"/>
</dbReference>
<dbReference type="OrthoDB" id="9803628at2"/>
<dbReference type="PRINTS" id="PR00081">
    <property type="entry name" value="GDHRDH"/>
</dbReference>
<comment type="caution">
    <text evidence="2">The sequence shown here is derived from an EMBL/GenBank/DDBJ whole genome shotgun (WGS) entry which is preliminary data.</text>
</comment>
<comment type="similarity">
    <text evidence="1">Belongs to the short-chain dehydrogenases/reductases (SDR) family.</text>
</comment>
<dbReference type="PROSITE" id="PS51257">
    <property type="entry name" value="PROKAR_LIPOPROTEIN"/>
    <property type="match status" value="1"/>
</dbReference>
<dbReference type="Pfam" id="PF13561">
    <property type="entry name" value="adh_short_C2"/>
    <property type="match status" value="1"/>
</dbReference>
<dbReference type="InterPro" id="IPR002347">
    <property type="entry name" value="SDR_fam"/>
</dbReference>
<evidence type="ECO:0000313" key="5">
    <source>
        <dbReference type="Proteomes" id="UP000182800"/>
    </source>
</evidence>
<dbReference type="InterPro" id="IPR036291">
    <property type="entry name" value="NAD(P)-bd_dom_sf"/>
</dbReference>
<dbReference type="CDD" id="cd05233">
    <property type="entry name" value="SDR_c"/>
    <property type="match status" value="1"/>
</dbReference>
<dbReference type="Proteomes" id="UP000050497">
    <property type="component" value="Unassembled WGS sequence"/>
</dbReference>
<dbReference type="RefSeq" id="WP_074446520.1">
    <property type="nucleotide sequence ID" value="NZ_FMBM01000003.1"/>
</dbReference>